<keyword evidence="1" id="KW-0805">Transcription regulation</keyword>
<dbReference type="InterPro" id="IPR014284">
    <property type="entry name" value="RNA_pol_sigma-70_dom"/>
</dbReference>
<dbReference type="Gene3D" id="1.20.120.1810">
    <property type="match status" value="1"/>
</dbReference>
<dbReference type="PANTHER" id="PTHR30385">
    <property type="entry name" value="SIGMA FACTOR F FLAGELLAR"/>
    <property type="match status" value="1"/>
</dbReference>
<evidence type="ECO:0000313" key="8">
    <source>
        <dbReference type="EMBL" id="GIE97754.1"/>
    </source>
</evidence>
<dbReference type="InterPro" id="IPR007624">
    <property type="entry name" value="RNA_pol_sigma70_r3"/>
</dbReference>
<feature type="domain" description="RNA polymerase sigma-70 region 3" evidence="5">
    <location>
        <begin position="127"/>
        <end position="190"/>
    </location>
</feature>
<dbReference type="CDD" id="cd06171">
    <property type="entry name" value="Sigma70_r4"/>
    <property type="match status" value="1"/>
</dbReference>
<dbReference type="GO" id="GO:0016987">
    <property type="term" value="F:sigma factor activity"/>
    <property type="evidence" value="ECO:0007669"/>
    <property type="project" value="UniProtKB-KW"/>
</dbReference>
<evidence type="ECO:0000313" key="9">
    <source>
        <dbReference type="Proteomes" id="UP000636960"/>
    </source>
</evidence>
<feature type="domain" description="RNA polymerase sigma-70 region 4" evidence="7">
    <location>
        <begin position="213"/>
        <end position="258"/>
    </location>
</feature>
<dbReference type="InterPro" id="IPR036388">
    <property type="entry name" value="WH-like_DNA-bd_sf"/>
</dbReference>
<dbReference type="PANTHER" id="PTHR30385:SF4">
    <property type="entry name" value="RNA POLYMERASE SIGMA-E FACTOR"/>
    <property type="match status" value="1"/>
</dbReference>
<protein>
    <submittedName>
        <fullName evidence="8">RNA polymerase sigma factor</fullName>
    </submittedName>
</protein>
<name>A0A919K1L0_9ACTN</name>
<evidence type="ECO:0000259" key="6">
    <source>
        <dbReference type="Pfam" id="PF04542"/>
    </source>
</evidence>
<dbReference type="NCBIfam" id="TIGR02937">
    <property type="entry name" value="sigma70-ECF"/>
    <property type="match status" value="1"/>
</dbReference>
<dbReference type="GO" id="GO:0003677">
    <property type="term" value="F:DNA binding"/>
    <property type="evidence" value="ECO:0007669"/>
    <property type="project" value="UniProtKB-KW"/>
</dbReference>
<dbReference type="Proteomes" id="UP000636960">
    <property type="component" value="Unassembled WGS sequence"/>
</dbReference>
<evidence type="ECO:0000259" key="7">
    <source>
        <dbReference type="Pfam" id="PF04545"/>
    </source>
</evidence>
<dbReference type="Pfam" id="PF04539">
    <property type="entry name" value="Sigma70_r3"/>
    <property type="match status" value="1"/>
</dbReference>
<feature type="domain" description="RNA polymerase sigma-70 region 2" evidence="6">
    <location>
        <begin position="49"/>
        <end position="114"/>
    </location>
</feature>
<dbReference type="SUPFAM" id="SSF88659">
    <property type="entry name" value="Sigma3 and sigma4 domains of RNA polymerase sigma factors"/>
    <property type="match status" value="2"/>
</dbReference>
<dbReference type="Gene3D" id="1.10.10.10">
    <property type="entry name" value="Winged helix-like DNA-binding domain superfamily/Winged helix DNA-binding domain"/>
    <property type="match status" value="2"/>
</dbReference>
<evidence type="ECO:0000256" key="4">
    <source>
        <dbReference type="ARBA" id="ARBA00023163"/>
    </source>
</evidence>
<dbReference type="InterPro" id="IPR013324">
    <property type="entry name" value="RNA_pol_sigma_r3/r4-like"/>
</dbReference>
<dbReference type="InterPro" id="IPR013325">
    <property type="entry name" value="RNA_pol_sigma_r2"/>
</dbReference>
<dbReference type="GO" id="GO:0006352">
    <property type="term" value="P:DNA-templated transcription initiation"/>
    <property type="evidence" value="ECO:0007669"/>
    <property type="project" value="InterPro"/>
</dbReference>
<proteinExistence type="predicted"/>
<evidence type="ECO:0000259" key="5">
    <source>
        <dbReference type="Pfam" id="PF04539"/>
    </source>
</evidence>
<dbReference type="Pfam" id="PF04542">
    <property type="entry name" value="Sigma70_r2"/>
    <property type="match status" value="1"/>
</dbReference>
<keyword evidence="9" id="KW-1185">Reference proteome</keyword>
<evidence type="ECO:0000256" key="2">
    <source>
        <dbReference type="ARBA" id="ARBA00023082"/>
    </source>
</evidence>
<dbReference type="InterPro" id="IPR000943">
    <property type="entry name" value="RNA_pol_sigma70"/>
</dbReference>
<comment type="caution">
    <text evidence="8">The sequence shown here is derived from an EMBL/GenBank/DDBJ whole genome shotgun (WGS) entry which is preliminary data.</text>
</comment>
<dbReference type="InterPro" id="IPR007627">
    <property type="entry name" value="RNA_pol_sigma70_r2"/>
</dbReference>
<dbReference type="SUPFAM" id="SSF88946">
    <property type="entry name" value="Sigma2 domain of RNA polymerase sigma factors"/>
    <property type="match status" value="1"/>
</dbReference>
<dbReference type="Pfam" id="PF04545">
    <property type="entry name" value="Sigma70_r4"/>
    <property type="match status" value="1"/>
</dbReference>
<dbReference type="EMBL" id="BOMV01000057">
    <property type="protein sequence ID" value="GIE97754.1"/>
    <property type="molecule type" value="Genomic_DNA"/>
</dbReference>
<keyword evidence="4" id="KW-0804">Transcription</keyword>
<evidence type="ECO:0000256" key="1">
    <source>
        <dbReference type="ARBA" id="ARBA00023015"/>
    </source>
</evidence>
<organism evidence="8 9">
    <name type="scientific">Paractinoplanes rishiriensis</name>
    <dbReference type="NCBI Taxonomy" id="1050105"/>
    <lineage>
        <taxon>Bacteria</taxon>
        <taxon>Bacillati</taxon>
        <taxon>Actinomycetota</taxon>
        <taxon>Actinomycetes</taxon>
        <taxon>Micromonosporales</taxon>
        <taxon>Micromonosporaceae</taxon>
        <taxon>Paractinoplanes</taxon>
    </lineage>
</organism>
<dbReference type="PRINTS" id="PR00046">
    <property type="entry name" value="SIGMA70FCT"/>
</dbReference>
<dbReference type="InterPro" id="IPR007630">
    <property type="entry name" value="RNA_pol_sigma70_r4"/>
</dbReference>
<dbReference type="AlphaFoldDB" id="A0A919K1L0"/>
<reference evidence="8" key="1">
    <citation type="submission" date="2021-01" db="EMBL/GenBank/DDBJ databases">
        <title>Whole genome shotgun sequence of Actinoplanes rishiriensis NBRC 108556.</title>
        <authorList>
            <person name="Komaki H."/>
            <person name="Tamura T."/>
        </authorList>
    </citation>
    <scope>NUCLEOTIDE SEQUENCE</scope>
    <source>
        <strain evidence="8">NBRC 108556</strain>
    </source>
</reference>
<keyword evidence="2" id="KW-0731">Sigma factor</keyword>
<evidence type="ECO:0000256" key="3">
    <source>
        <dbReference type="ARBA" id="ARBA00023125"/>
    </source>
</evidence>
<gene>
    <name evidence="8" type="ORF">Ari01nite_52190</name>
</gene>
<keyword evidence="3" id="KW-0238">DNA-binding</keyword>
<accession>A0A919K1L0</accession>
<sequence>MHVITQSSRPADGGPEADLDAIATTYATNVASATAREQCRMRDEFTTYCLPFARRLAGRYRGRGETLEDLEQVARLGLVKAIARYDPARGSFTSYALTTVIGELKRHFRDTTWTVHVSRRLQDLGLEVRRAGGALSASLARTPTTEEIAEHLRVPVADVRDAIRSSACYWVASLNAPAATDQKAELGDLIGRADPMLETVDDRITVAGLVRLLPEREQVMIAMRFSGNCSQSEIAAVLGVSQMQVSRLLSAALAWLREAMLNDHLPPRRVSTGRAIAHIPLAAAA</sequence>